<dbReference type="EMBL" id="GBXM01099623">
    <property type="protein sequence ID" value="JAH08954.1"/>
    <property type="molecule type" value="Transcribed_RNA"/>
</dbReference>
<protein>
    <submittedName>
        <fullName evidence="1">Uncharacterized protein</fullName>
    </submittedName>
</protein>
<reference evidence="1" key="1">
    <citation type="submission" date="2014-11" db="EMBL/GenBank/DDBJ databases">
        <authorList>
            <person name="Amaro Gonzalez C."/>
        </authorList>
    </citation>
    <scope>NUCLEOTIDE SEQUENCE</scope>
</reference>
<organism evidence="1">
    <name type="scientific">Anguilla anguilla</name>
    <name type="common">European freshwater eel</name>
    <name type="synonym">Muraena anguilla</name>
    <dbReference type="NCBI Taxonomy" id="7936"/>
    <lineage>
        <taxon>Eukaryota</taxon>
        <taxon>Metazoa</taxon>
        <taxon>Chordata</taxon>
        <taxon>Craniata</taxon>
        <taxon>Vertebrata</taxon>
        <taxon>Euteleostomi</taxon>
        <taxon>Actinopterygii</taxon>
        <taxon>Neopterygii</taxon>
        <taxon>Teleostei</taxon>
        <taxon>Anguilliformes</taxon>
        <taxon>Anguillidae</taxon>
        <taxon>Anguilla</taxon>
    </lineage>
</organism>
<sequence length="34" mass="3828">MGKLVYAVTFVHNQVTPFVMILKHSICQSIGPMH</sequence>
<proteinExistence type="predicted"/>
<dbReference type="AlphaFoldDB" id="A0A0E9PWT1"/>
<name>A0A0E9PWT1_ANGAN</name>
<reference evidence="1" key="2">
    <citation type="journal article" date="2015" name="Fish Shellfish Immunol.">
        <title>Early steps in the European eel (Anguilla anguilla)-Vibrio vulnificus interaction in the gills: Role of the RtxA13 toxin.</title>
        <authorList>
            <person name="Callol A."/>
            <person name="Pajuelo D."/>
            <person name="Ebbesson L."/>
            <person name="Teles M."/>
            <person name="MacKenzie S."/>
            <person name="Amaro C."/>
        </authorList>
    </citation>
    <scope>NUCLEOTIDE SEQUENCE</scope>
</reference>
<evidence type="ECO:0000313" key="1">
    <source>
        <dbReference type="EMBL" id="JAH08954.1"/>
    </source>
</evidence>
<accession>A0A0E9PWT1</accession>